<sequence length="187" mass="22122">MIFWVYRIFKAYKTGNRKSFIIQTSILSVIVIFVSWQLQIFPLSKNFYIKERSEELTGKSFWSWEEYDYGEIGVRGEGYSLDIYKFNDEMADYFTNPPEDFVQNFPPNELSDIKWTETPVKRTDIETLEFVTPTYGGWKGEIVERQDFIRTVANEKGGFYAYKKTGGTDFYLISPKRKLIIIINHDM</sequence>
<evidence type="ECO:0000313" key="3">
    <source>
        <dbReference type="Proteomes" id="UP000239522"/>
    </source>
</evidence>
<gene>
    <name evidence="2" type="ORF">BST83_06255</name>
</gene>
<comment type="caution">
    <text evidence="2">The sequence shown here is derived from an EMBL/GenBank/DDBJ whole genome shotgun (WGS) entry which is preliminary data.</text>
</comment>
<proteinExistence type="predicted"/>
<keyword evidence="1" id="KW-0812">Transmembrane</keyword>
<dbReference type="AlphaFoldDB" id="A0A2S7KVX6"/>
<evidence type="ECO:0000256" key="1">
    <source>
        <dbReference type="SAM" id="Phobius"/>
    </source>
</evidence>
<accession>A0A2S7KVX6</accession>
<feature type="transmembrane region" description="Helical" evidence="1">
    <location>
        <begin position="20"/>
        <end position="38"/>
    </location>
</feature>
<evidence type="ECO:0000313" key="2">
    <source>
        <dbReference type="EMBL" id="PQB06802.1"/>
    </source>
</evidence>
<keyword evidence="1" id="KW-1133">Transmembrane helix</keyword>
<reference evidence="2 3" key="1">
    <citation type="submission" date="2016-11" db="EMBL/GenBank/DDBJ databases">
        <title>Trade-off between light-utilization and light-protection in marine flavobacteria.</title>
        <authorList>
            <person name="Kumagai Y."/>
        </authorList>
    </citation>
    <scope>NUCLEOTIDE SEQUENCE [LARGE SCALE GENOMIC DNA]</scope>
    <source>
        <strain evidence="2 3">ATCC 700397</strain>
    </source>
</reference>
<dbReference type="Proteomes" id="UP000239522">
    <property type="component" value="Unassembled WGS sequence"/>
</dbReference>
<keyword evidence="3" id="KW-1185">Reference proteome</keyword>
<protein>
    <submittedName>
        <fullName evidence="2">Uncharacterized protein</fullName>
    </submittedName>
</protein>
<name>A0A2S7KVX6_9FLAO</name>
<organism evidence="2 3">
    <name type="scientific">Polaribacter filamentus</name>
    <dbReference type="NCBI Taxonomy" id="53483"/>
    <lineage>
        <taxon>Bacteria</taxon>
        <taxon>Pseudomonadati</taxon>
        <taxon>Bacteroidota</taxon>
        <taxon>Flavobacteriia</taxon>
        <taxon>Flavobacteriales</taxon>
        <taxon>Flavobacteriaceae</taxon>
    </lineage>
</organism>
<dbReference type="EMBL" id="MQUA01000013">
    <property type="protein sequence ID" value="PQB06802.1"/>
    <property type="molecule type" value="Genomic_DNA"/>
</dbReference>
<keyword evidence="1" id="KW-0472">Membrane</keyword>